<name>X1LEL0_9ZZZZ</name>
<sequence length="117" mass="12733">VGRTGKRSIIIKATPDGRLHVAAAGTSMEIYGVEGELAAPDNYDAGSTFEQVNAIYVTDILVELNDGTISFRNAAGDWGDNIALPMGFHSKDLIHYGIRFQNRVGAAVARYEIVMYR</sequence>
<gene>
    <name evidence="1" type="ORF">S06H3_14116</name>
</gene>
<protein>
    <submittedName>
        <fullName evidence="1">Uncharacterized protein</fullName>
    </submittedName>
</protein>
<dbReference type="AlphaFoldDB" id="X1LEL0"/>
<evidence type="ECO:0000313" key="1">
    <source>
        <dbReference type="EMBL" id="GAI17752.1"/>
    </source>
</evidence>
<dbReference type="EMBL" id="BARV01006899">
    <property type="protein sequence ID" value="GAI17752.1"/>
    <property type="molecule type" value="Genomic_DNA"/>
</dbReference>
<proteinExistence type="predicted"/>
<feature type="non-terminal residue" evidence="1">
    <location>
        <position position="1"/>
    </location>
</feature>
<reference evidence="1" key="1">
    <citation type="journal article" date="2014" name="Front. Microbiol.">
        <title>High frequency of phylogenetically diverse reductive dehalogenase-homologous genes in deep subseafloor sedimentary metagenomes.</title>
        <authorList>
            <person name="Kawai M."/>
            <person name="Futagami T."/>
            <person name="Toyoda A."/>
            <person name="Takaki Y."/>
            <person name="Nishi S."/>
            <person name="Hori S."/>
            <person name="Arai W."/>
            <person name="Tsubouchi T."/>
            <person name="Morono Y."/>
            <person name="Uchiyama I."/>
            <person name="Ito T."/>
            <person name="Fujiyama A."/>
            <person name="Inagaki F."/>
            <person name="Takami H."/>
        </authorList>
    </citation>
    <scope>NUCLEOTIDE SEQUENCE</scope>
    <source>
        <strain evidence="1">Expedition CK06-06</strain>
    </source>
</reference>
<accession>X1LEL0</accession>
<organism evidence="1">
    <name type="scientific">marine sediment metagenome</name>
    <dbReference type="NCBI Taxonomy" id="412755"/>
    <lineage>
        <taxon>unclassified sequences</taxon>
        <taxon>metagenomes</taxon>
        <taxon>ecological metagenomes</taxon>
    </lineage>
</organism>
<comment type="caution">
    <text evidence="1">The sequence shown here is derived from an EMBL/GenBank/DDBJ whole genome shotgun (WGS) entry which is preliminary data.</text>
</comment>